<feature type="domain" description="Polysaccharide pyruvyl transferase" evidence="1">
    <location>
        <begin position="42"/>
        <end position="346"/>
    </location>
</feature>
<dbReference type="EMBL" id="FNAN01000007">
    <property type="protein sequence ID" value="SDE88135.1"/>
    <property type="molecule type" value="Genomic_DNA"/>
</dbReference>
<evidence type="ECO:0000259" key="1">
    <source>
        <dbReference type="Pfam" id="PF04230"/>
    </source>
</evidence>
<keyword evidence="2" id="KW-0808">Transferase</keyword>
<organism evidence="2 3">
    <name type="scientific">Dyadobacter soli</name>
    <dbReference type="NCBI Taxonomy" id="659014"/>
    <lineage>
        <taxon>Bacteria</taxon>
        <taxon>Pseudomonadati</taxon>
        <taxon>Bacteroidota</taxon>
        <taxon>Cytophagia</taxon>
        <taxon>Cytophagales</taxon>
        <taxon>Spirosomataceae</taxon>
        <taxon>Dyadobacter</taxon>
    </lineage>
</organism>
<gene>
    <name evidence="2" type="ORF">SAMN04487996_107272</name>
</gene>
<dbReference type="OrthoDB" id="1437686at2"/>
<dbReference type="InterPro" id="IPR006311">
    <property type="entry name" value="TAT_signal"/>
</dbReference>
<keyword evidence="3" id="KW-1185">Reference proteome</keyword>
<dbReference type="STRING" id="659014.SAMN04487996_107272"/>
<sequence>MQSRRSFLKYGALISGLAAGLDALGQPAQRSILLRSSWQVENIGDIGHTPGVITLLEQYYPDVEVRLWPVDIGKGVDRMLACRFPKLKIITSETDVQKAFAECALMLHGSGPSLVRGKDLALWKQQTGKPYGIYGITFPGVYGLPADRWKFRPEDITIMTEAQFALFRDSASLDFARDKGVKSPIMEFCPDGAFAVDLKDDAKADAFLKKHNLQHGQFVCVIPQLRFTPWWELPRKNQQPNAGKHARNEEMKEHDNAPIRAAITAVARQTPYKILIVPENETQMRIGKEMLFDPLPEDVKQKTVLRTEYWLTDEAISTYLRSAGLFGIEMHSPIMCIGNRIPAIVCRFEEQTSKGIMWKDIGLGEWLFDLDHPEDIDRLVPTVLDMLNNKKATAQKVDKALAFVHKRQQETMALMRRYVS</sequence>
<dbReference type="InterPro" id="IPR007345">
    <property type="entry name" value="Polysacch_pyruvyl_Trfase"/>
</dbReference>
<reference evidence="3" key="1">
    <citation type="submission" date="2016-10" db="EMBL/GenBank/DDBJ databases">
        <authorList>
            <person name="Varghese N."/>
            <person name="Submissions S."/>
        </authorList>
    </citation>
    <scope>NUCLEOTIDE SEQUENCE [LARGE SCALE GENOMIC DNA]</scope>
    <source>
        <strain evidence="3">DSM 25329</strain>
    </source>
</reference>
<dbReference type="Pfam" id="PF04230">
    <property type="entry name" value="PS_pyruv_trans"/>
    <property type="match status" value="1"/>
</dbReference>
<proteinExistence type="predicted"/>
<dbReference type="Proteomes" id="UP000198748">
    <property type="component" value="Unassembled WGS sequence"/>
</dbReference>
<accession>A0A1G7GJ60</accession>
<protein>
    <submittedName>
        <fullName evidence="2">Polysaccharide pyruvyl transferase</fullName>
    </submittedName>
</protein>
<dbReference type="PROSITE" id="PS51318">
    <property type="entry name" value="TAT"/>
    <property type="match status" value="1"/>
</dbReference>
<evidence type="ECO:0000313" key="3">
    <source>
        <dbReference type="Proteomes" id="UP000198748"/>
    </source>
</evidence>
<evidence type="ECO:0000313" key="2">
    <source>
        <dbReference type="EMBL" id="SDE88135.1"/>
    </source>
</evidence>
<dbReference type="RefSeq" id="WP_090150564.1">
    <property type="nucleotide sequence ID" value="NZ_FNAN01000007.1"/>
</dbReference>
<name>A0A1G7GJ60_9BACT</name>
<dbReference type="GO" id="GO:0016740">
    <property type="term" value="F:transferase activity"/>
    <property type="evidence" value="ECO:0007669"/>
    <property type="project" value="UniProtKB-KW"/>
</dbReference>
<dbReference type="AlphaFoldDB" id="A0A1G7GJ60"/>